<feature type="transmembrane region" description="Helical" evidence="10">
    <location>
        <begin position="406"/>
        <end position="426"/>
    </location>
</feature>
<name>A0A914AXR7_PATMI</name>
<feature type="domain" description="G-protein coupled receptors family 1 profile" evidence="11">
    <location>
        <begin position="39"/>
        <end position="426"/>
    </location>
</feature>
<keyword evidence="2" id="KW-1003">Cell membrane</keyword>
<proteinExistence type="predicted"/>
<evidence type="ECO:0000256" key="1">
    <source>
        <dbReference type="ARBA" id="ARBA00004651"/>
    </source>
</evidence>
<dbReference type="OMA" id="YTTHHAS"/>
<feature type="transmembrane region" description="Helical" evidence="10">
    <location>
        <begin position="58"/>
        <end position="79"/>
    </location>
</feature>
<feature type="transmembrane region" description="Helical" evidence="10">
    <location>
        <begin position="168"/>
        <end position="192"/>
    </location>
</feature>
<comment type="subcellular location">
    <subcellularLocation>
        <location evidence="1">Cell membrane</location>
        <topology evidence="1">Multi-pass membrane protein</topology>
    </subcellularLocation>
</comment>
<keyword evidence="7" id="KW-0675">Receptor</keyword>
<evidence type="ECO:0000259" key="11">
    <source>
        <dbReference type="PROSITE" id="PS50262"/>
    </source>
</evidence>
<dbReference type="InterPro" id="IPR000276">
    <property type="entry name" value="GPCR_Rhodpsn"/>
</dbReference>
<dbReference type="GO" id="GO:0005886">
    <property type="term" value="C:plasma membrane"/>
    <property type="evidence" value="ECO:0007669"/>
    <property type="project" value="UniProtKB-SubCell"/>
</dbReference>
<reference evidence="12" key="1">
    <citation type="submission" date="2022-11" db="UniProtKB">
        <authorList>
            <consortium name="EnsemblMetazoa"/>
        </authorList>
    </citation>
    <scope>IDENTIFICATION</scope>
</reference>
<feature type="transmembrane region" description="Helical" evidence="10">
    <location>
        <begin position="365"/>
        <end position="386"/>
    </location>
</feature>
<dbReference type="SUPFAM" id="SSF81321">
    <property type="entry name" value="Family A G protein-coupled receptor-like"/>
    <property type="match status" value="1"/>
</dbReference>
<feature type="transmembrane region" description="Helical" evidence="10">
    <location>
        <begin position="138"/>
        <end position="156"/>
    </location>
</feature>
<evidence type="ECO:0000256" key="7">
    <source>
        <dbReference type="ARBA" id="ARBA00023170"/>
    </source>
</evidence>
<dbReference type="GO" id="GO:0007218">
    <property type="term" value="P:neuropeptide signaling pathway"/>
    <property type="evidence" value="ECO:0007669"/>
    <property type="project" value="TreeGrafter"/>
</dbReference>
<evidence type="ECO:0000256" key="9">
    <source>
        <dbReference type="SAM" id="MobiDB-lite"/>
    </source>
</evidence>
<dbReference type="EnsemblMetazoa" id="XM_038212564.1">
    <property type="protein sequence ID" value="XP_038068492.1"/>
    <property type="gene ID" value="LOC119737913"/>
</dbReference>
<evidence type="ECO:0000313" key="13">
    <source>
        <dbReference type="Proteomes" id="UP000887568"/>
    </source>
</evidence>
<dbReference type="PANTHER" id="PTHR24230:SF0">
    <property type="entry name" value="G-PROTEIN COUPLED RECEPTORS FAMILY 1 PROFILE DOMAIN-CONTAINING PROTEIN"/>
    <property type="match status" value="1"/>
</dbReference>
<feature type="compositionally biased region" description="Basic and acidic residues" evidence="9">
    <location>
        <begin position="335"/>
        <end position="346"/>
    </location>
</feature>
<evidence type="ECO:0000313" key="12">
    <source>
        <dbReference type="EnsemblMetazoa" id="XP_038068492.1"/>
    </source>
</evidence>
<dbReference type="Proteomes" id="UP000887568">
    <property type="component" value="Unplaced"/>
</dbReference>
<dbReference type="OrthoDB" id="6109871at2759"/>
<keyword evidence="8" id="KW-0807">Transducer</keyword>
<protein>
    <recommendedName>
        <fullName evidence="11">G-protein coupled receptors family 1 profile domain-containing protein</fullName>
    </recommendedName>
</protein>
<evidence type="ECO:0000256" key="6">
    <source>
        <dbReference type="ARBA" id="ARBA00023136"/>
    </source>
</evidence>
<keyword evidence="3 10" id="KW-0812">Transmembrane</keyword>
<evidence type="ECO:0000256" key="8">
    <source>
        <dbReference type="ARBA" id="ARBA00023224"/>
    </source>
</evidence>
<dbReference type="PROSITE" id="PS50262">
    <property type="entry name" value="G_PROTEIN_RECEP_F1_2"/>
    <property type="match status" value="1"/>
</dbReference>
<keyword evidence="4 10" id="KW-1133">Transmembrane helix</keyword>
<keyword evidence="6 10" id="KW-0472">Membrane</keyword>
<dbReference type="AlphaFoldDB" id="A0A914AXR7"/>
<evidence type="ECO:0000256" key="4">
    <source>
        <dbReference type="ARBA" id="ARBA00022989"/>
    </source>
</evidence>
<dbReference type="GO" id="GO:0008528">
    <property type="term" value="F:G protein-coupled peptide receptor activity"/>
    <property type="evidence" value="ECO:0007669"/>
    <property type="project" value="TreeGrafter"/>
</dbReference>
<organism evidence="12 13">
    <name type="scientific">Patiria miniata</name>
    <name type="common">Bat star</name>
    <name type="synonym">Asterina miniata</name>
    <dbReference type="NCBI Taxonomy" id="46514"/>
    <lineage>
        <taxon>Eukaryota</taxon>
        <taxon>Metazoa</taxon>
        <taxon>Echinodermata</taxon>
        <taxon>Eleutherozoa</taxon>
        <taxon>Asterozoa</taxon>
        <taxon>Asteroidea</taxon>
        <taxon>Valvatacea</taxon>
        <taxon>Valvatida</taxon>
        <taxon>Asterinidae</taxon>
        <taxon>Patiria</taxon>
    </lineage>
</organism>
<keyword evidence="13" id="KW-1185">Reference proteome</keyword>
<accession>A0A914AXR7</accession>
<sequence>MANCSDPNASIVPDNSCDTGIFEFALFFIAAVFVFGVPGNCLILRVYWTKARKTSTHVLIMALAWADLSVCLLQSVYIAELALECGGNGTHLIFLLIGTFETIGIAISLGITAVIAVDRYDCICRPQRRFCTPRRAKVAVFVVVLISVIGNIPEGINDFLLCPYRLLGIGLLVPIFQTIAVLIALIAIVLCYGKVYARILKHVRVGAIPERTLTQDDRAASKIDKDRTIPSTQCALPRKDQLSAIHSKCSTQLIPEALARLEANTSVVDNEVSTVINLASTSYTTHHASTSRLDILEVPQNTNDKMVNLAERDSKVGQKSVSQLSEQGCSNGGDMNHHEATPDTVRRHAPKRMGGAVLQRKTTKMLFVTSVVLLLTWLPVLIYNAIEIAYLTDSNIDTKSAFLTQAILDWLFCIIYANSAINPLIYGLANKRFRKDCTEVFRKIRR</sequence>
<dbReference type="PANTHER" id="PTHR24230">
    <property type="entry name" value="G-PROTEIN COUPLED RECEPTOR"/>
    <property type="match status" value="1"/>
</dbReference>
<dbReference type="GeneID" id="119737913"/>
<dbReference type="Pfam" id="PF00001">
    <property type="entry name" value="7tm_1"/>
    <property type="match status" value="1"/>
</dbReference>
<evidence type="ECO:0000256" key="10">
    <source>
        <dbReference type="SAM" id="Phobius"/>
    </source>
</evidence>
<feature type="transmembrane region" description="Helical" evidence="10">
    <location>
        <begin position="24"/>
        <end position="46"/>
    </location>
</feature>
<feature type="region of interest" description="Disordered" evidence="9">
    <location>
        <begin position="325"/>
        <end position="349"/>
    </location>
</feature>
<dbReference type="Gene3D" id="1.20.1070.10">
    <property type="entry name" value="Rhodopsin 7-helix transmembrane proteins"/>
    <property type="match status" value="2"/>
</dbReference>
<dbReference type="CDD" id="cd00637">
    <property type="entry name" value="7tm_classA_rhodopsin-like"/>
    <property type="match status" value="1"/>
</dbReference>
<dbReference type="RefSeq" id="XP_038068492.1">
    <property type="nucleotide sequence ID" value="XM_038212564.1"/>
</dbReference>
<evidence type="ECO:0000256" key="2">
    <source>
        <dbReference type="ARBA" id="ARBA00022475"/>
    </source>
</evidence>
<evidence type="ECO:0000256" key="5">
    <source>
        <dbReference type="ARBA" id="ARBA00023040"/>
    </source>
</evidence>
<keyword evidence="5" id="KW-0297">G-protein coupled receptor</keyword>
<feature type="transmembrane region" description="Helical" evidence="10">
    <location>
        <begin position="91"/>
        <end position="117"/>
    </location>
</feature>
<evidence type="ECO:0000256" key="3">
    <source>
        <dbReference type="ARBA" id="ARBA00022692"/>
    </source>
</evidence>
<dbReference type="InterPro" id="IPR017452">
    <property type="entry name" value="GPCR_Rhodpsn_7TM"/>
</dbReference>
<dbReference type="PRINTS" id="PR00237">
    <property type="entry name" value="GPCRRHODOPSN"/>
</dbReference>